<keyword evidence="2" id="KW-0472">Membrane</keyword>
<dbReference type="OrthoDB" id="2666359at2"/>
<proteinExistence type="predicted"/>
<evidence type="ECO:0000256" key="2">
    <source>
        <dbReference type="SAM" id="Phobius"/>
    </source>
</evidence>
<dbReference type="Proteomes" id="UP000247476">
    <property type="component" value="Unassembled WGS sequence"/>
</dbReference>
<protein>
    <submittedName>
        <fullName evidence="3">Uncharacterized protein</fullName>
    </submittedName>
</protein>
<reference evidence="3 4" key="1">
    <citation type="submission" date="2018-05" db="EMBL/GenBank/DDBJ databases">
        <title>Paenibacillus flagellatus sp. nov., isolated from selenium mineral soil.</title>
        <authorList>
            <person name="Dai X."/>
        </authorList>
    </citation>
    <scope>NUCLEOTIDE SEQUENCE [LARGE SCALE GENOMIC DNA]</scope>
    <source>
        <strain evidence="3 4">DXL2</strain>
    </source>
</reference>
<evidence type="ECO:0000313" key="4">
    <source>
        <dbReference type="Proteomes" id="UP000247476"/>
    </source>
</evidence>
<dbReference type="RefSeq" id="WP_110843052.1">
    <property type="nucleotide sequence ID" value="NZ_QJVJ01000014.1"/>
</dbReference>
<feature type="region of interest" description="Disordered" evidence="1">
    <location>
        <begin position="43"/>
        <end position="96"/>
    </location>
</feature>
<feature type="compositionally biased region" description="Basic and acidic residues" evidence="1">
    <location>
        <begin position="62"/>
        <end position="80"/>
    </location>
</feature>
<sequence>MNVLKSLWGHMPSGMVLFCAILSWLIPFTIYRFNRRLHEWGDPAWKRDASGKPRSMPGQPDYGRHGDGHNHKPPLREHSGRSGNLATSSKRREHKR</sequence>
<accession>A0A2V5JWU4</accession>
<feature type="transmembrane region" description="Helical" evidence="2">
    <location>
        <begin position="12"/>
        <end position="31"/>
    </location>
</feature>
<organism evidence="3 4">
    <name type="scientific">Paenibacillus flagellatus</name>
    <dbReference type="NCBI Taxonomy" id="2211139"/>
    <lineage>
        <taxon>Bacteria</taxon>
        <taxon>Bacillati</taxon>
        <taxon>Bacillota</taxon>
        <taxon>Bacilli</taxon>
        <taxon>Bacillales</taxon>
        <taxon>Paenibacillaceae</taxon>
        <taxon>Paenibacillus</taxon>
    </lineage>
</organism>
<keyword evidence="2" id="KW-1133">Transmembrane helix</keyword>
<dbReference type="AlphaFoldDB" id="A0A2V5JWU4"/>
<name>A0A2V5JWU4_9BACL</name>
<gene>
    <name evidence="3" type="ORF">DLM86_26355</name>
</gene>
<evidence type="ECO:0000256" key="1">
    <source>
        <dbReference type="SAM" id="MobiDB-lite"/>
    </source>
</evidence>
<keyword evidence="4" id="KW-1185">Reference proteome</keyword>
<keyword evidence="2" id="KW-0812">Transmembrane</keyword>
<evidence type="ECO:0000313" key="3">
    <source>
        <dbReference type="EMBL" id="PYI51208.1"/>
    </source>
</evidence>
<comment type="caution">
    <text evidence="3">The sequence shown here is derived from an EMBL/GenBank/DDBJ whole genome shotgun (WGS) entry which is preliminary data.</text>
</comment>
<dbReference type="EMBL" id="QJVJ01000014">
    <property type="protein sequence ID" value="PYI51208.1"/>
    <property type="molecule type" value="Genomic_DNA"/>
</dbReference>